<evidence type="ECO:0000313" key="2">
    <source>
        <dbReference type="EMBL" id="URL60215.1"/>
    </source>
</evidence>
<dbReference type="EMBL" id="CP063231">
    <property type="protein sequence ID" value="URL60215.1"/>
    <property type="molecule type" value="Genomic_DNA"/>
</dbReference>
<evidence type="ECO:0000313" key="3">
    <source>
        <dbReference type="Proteomes" id="UP001056681"/>
    </source>
</evidence>
<dbReference type="Pfam" id="PF05275">
    <property type="entry name" value="CopB"/>
    <property type="match status" value="1"/>
</dbReference>
<reference evidence="2" key="1">
    <citation type="submission" date="2020-10" db="EMBL/GenBank/DDBJ databases">
        <title>Whole-genome sequence of Luteibacter sp. EIF3.</title>
        <authorList>
            <person name="Friedrich I."/>
            <person name="Hertel R."/>
            <person name="Daniel R."/>
        </authorList>
    </citation>
    <scope>NUCLEOTIDE SEQUENCE</scope>
    <source>
        <strain evidence="2">EIF3</strain>
    </source>
</reference>
<proteinExistence type="predicted"/>
<organism evidence="2 3">
    <name type="scientific">Luteibacter flocculans</name>
    <dbReference type="NCBI Taxonomy" id="2780091"/>
    <lineage>
        <taxon>Bacteria</taxon>
        <taxon>Pseudomonadati</taxon>
        <taxon>Pseudomonadota</taxon>
        <taxon>Gammaproteobacteria</taxon>
        <taxon>Lysobacterales</taxon>
        <taxon>Rhodanobacteraceae</taxon>
        <taxon>Luteibacter</taxon>
    </lineage>
</organism>
<feature type="region of interest" description="Disordered" evidence="1">
    <location>
        <begin position="1"/>
        <end position="61"/>
    </location>
</feature>
<protein>
    <submittedName>
        <fullName evidence="2">Copper resistance protein B</fullName>
    </submittedName>
</protein>
<gene>
    <name evidence="2" type="ORF">IM816_00695</name>
</gene>
<dbReference type="Proteomes" id="UP001056681">
    <property type="component" value="Chromosome"/>
</dbReference>
<accession>A0ABY4T612</accession>
<name>A0ABY4T612_9GAMM</name>
<dbReference type="InterPro" id="IPR007939">
    <property type="entry name" value="Cu-R_B_prcur"/>
</dbReference>
<evidence type="ECO:0000256" key="1">
    <source>
        <dbReference type="SAM" id="MobiDB-lite"/>
    </source>
</evidence>
<feature type="compositionally biased region" description="Basic and acidic residues" evidence="1">
    <location>
        <begin position="21"/>
        <end position="36"/>
    </location>
</feature>
<keyword evidence="3" id="KW-1185">Reference proteome</keyword>
<sequence length="285" mass="30989">MSGMDHAAMGHGDVPASTPAQDEHAQPAHADAHDDAPMSMGAMQGGAAPANARSPDWSDGVVPSSMEGMTMMDMDDRSSVANLLLDNLESFAGKGSHGQSWEADGWYGNDTDKLWLRSEGERTGNRPQDGDVEAFWNHAVAAFWDTQLGVRRDFGEGPARTWAAAGIQGLAPYWFEVEATLYAGAGGRTAARARVEYELRLTQRLILQPELEINAYGKADPLRDIGAGLSSVDGGLRLRYEIRRSFAPYVGVTWEHLTGGTADLAKDAGRRITDRRWVAGIRLWF</sequence>